<evidence type="ECO:0000256" key="2">
    <source>
        <dbReference type="ARBA" id="ARBA00023287"/>
    </source>
</evidence>
<sequence>MEINKGFTLLELLIVLSVISIVLLISVPISSAMLEQQREKDFLETFEHDVLYIQHLASSTMDSVRITFQSDNYAVYYESKKVAVRKYPPGISITPGPFRYLSFTRTGSVRQAGQIFISTPGNNYAAVFPPGKGRYHLVEY</sequence>
<keyword evidence="3" id="KW-0472">Membrane</keyword>
<evidence type="ECO:0000256" key="1">
    <source>
        <dbReference type="ARBA" id="ARBA00004241"/>
    </source>
</evidence>
<keyword evidence="2" id="KW-0178">Competence</keyword>
<dbReference type="Proteomes" id="UP001595387">
    <property type="component" value="Unassembled WGS sequence"/>
</dbReference>
<keyword evidence="5" id="KW-1185">Reference proteome</keyword>
<feature type="transmembrane region" description="Helical" evidence="3">
    <location>
        <begin position="12"/>
        <end position="34"/>
    </location>
</feature>
<evidence type="ECO:0000313" key="5">
    <source>
        <dbReference type="Proteomes" id="UP001595387"/>
    </source>
</evidence>
<dbReference type="InterPro" id="IPR012902">
    <property type="entry name" value="N_methyl_site"/>
</dbReference>
<keyword evidence="3" id="KW-0812">Transmembrane</keyword>
<evidence type="ECO:0000256" key="3">
    <source>
        <dbReference type="SAM" id="Phobius"/>
    </source>
</evidence>
<dbReference type="Pfam" id="PF07963">
    <property type="entry name" value="N_methyl"/>
    <property type="match status" value="1"/>
</dbReference>
<protein>
    <submittedName>
        <fullName evidence="4">Competence type IV pilus minor pilin ComGD</fullName>
    </submittedName>
</protein>
<dbReference type="RefSeq" id="WP_390304862.1">
    <property type="nucleotide sequence ID" value="NZ_JBHRRZ010000014.1"/>
</dbReference>
<keyword evidence="3" id="KW-1133">Transmembrane helix</keyword>
<comment type="caution">
    <text evidence="4">The sequence shown here is derived from an EMBL/GenBank/DDBJ whole genome shotgun (WGS) entry which is preliminary data.</text>
</comment>
<dbReference type="InterPro" id="IPR016785">
    <property type="entry name" value="ComGD"/>
</dbReference>
<organism evidence="4 5">
    <name type="scientific">Virgibacillus sediminis</name>
    <dbReference type="NCBI Taxonomy" id="202260"/>
    <lineage>
        <taxon>Bacteria</taxon>
        <taxon>Bacillati</taxon>
        <taxon>Bacillota</taxon>
        <taxon>Bacilli</taxon>
        <taxon>Bacillales</taxon>
        <taxon>Bacillaceae</taxon>
        <taxon>Virgibacillus</taxon>
    </lineage>
</organism>
<accession>A0ABV7A513</accession>
<dbReference type="InterPro" id="IPR045584">
    <property type="entry name" value="Pilin-like"/>
</dbReference>
<comment type="subcellular location">
    <subcellularLocation>
        <location evidence="1">Cell surface</location>
    </subcellularLocation>
</comment>
<reference evidence="5" key="1">
    <citation type="journal article" date="2019" name="Int. J. Syst. Evol. Microbiol.">
        <title>The Global Catalogue of Microorganisms (GCM) 10K type strain sequencing project: providing services to taxonomists for standard genome sequencing and annotation.</title>
        <authorList>
            <consortium name="The Broad Institute Genomics Platform"/>
            <consortium name="The Broad Institute Genome Sequencing Center for Infectious Disease"/>
            <person name="Wu L."/>
            <person name="Ma J."/>
        </authorList>
    </citation>
    <scope>NUCLEOTIDE SEQUENCE [LARGE SCALE GENOMIC DNA]</scope>
    <source>
        <strain evidence="5">KCTC 13193</strain>
    </source>
</reference>
<dbReference type="NCBIfam" id="TIGR02532">
    <property type="entry name" value="IV_pilin_GFxxxE"/>
    <property type="match status" value="1"/>
</dbReference>
<dbReference type="PIRSF" id="PIRSF021292">
    <property type="entry name" value="Competence_ComGD"/>
    <property type="match status" value="1"/>
</dbReference>
<dbReference type="PROSITE" id="PS00409">
    <property type="entry name" value="PROKAR_NTER_METHYL"/>
    <property type="match status" value="1"/>
</dbReference>
<name>A0ABV7A513_9BACI</name>
<dbReference type="SUPFAM" id="SSF54523">
    <property type="entry name" value="Pili subunits"/>
    <property type="match status" value="1"/>
</dbReference>
<evidence type="ECO:0000313" key="4">
    <source>
        <dbReference type="EMBL" id="MFC2948182.1"/>
    </source>
</evidence>
<dbReference type="Gene3D" id="3.30.700.10">
    <property type="entry name" value="Glycoprotein, Type 4 Pilin"/>
    <property type="match status" value="1"/>
</dbReference>
<dbReference type="EMBL" id="JBHRRZ010000014">
    <property type="protein sequence ID" value="MFC2948182.1"/>
    <property type="molecule type" value="Genomic_DNA"/>
</dbReference>
<gene>
    <name evidence="4" type="primary">comGD</name>
    <name evidence="4" type="ORF">ACFODW_07515</name>
</gene>
<proteinExistence type="predicted"/>
<dbReference type="NCBIfam" id="NF040982">
    <property type="entry name" value="ComGD"/>
    <property type="match status" value="1"/>
</dbReference>